<dbReference type="EMBL" id="MWDQ01000146">
    <property type="protein sequence ID" value="OQB71987.1"/>
    <property type="molecule type" value="Genomic_DNA"/>
</dbReference>
<dbReference type="Proteomes" id="UP000485562">
    <property type="component" value="Unassembled WGS sequence"/>
</dbReference>
<dbReference type="GO" id="GO:0003993">
    <property type="term" value="F:acid phosphatase activity"/>
    <property type="evidence" value="ECO:0007669"/>
    <property type="project" value="InterPro"/>
</dbReference>
<dbReference type="GO" id="GO:0046872">
    <property type="term" value="F:metal ion binding"/>
    <property type="evidence" value="ECO:0007669"/>
    <property type="project" value="InterPro"/>
</dbReference>
<sequence>MKKILFFVLLLGGFLYADEYICGLVRTTNINDCSFSIVWTTNCECKGFVKYWKTVNSPMFSYDERGSDYRGFIHFVTVSGLEPQTEYYFLLTDGTRYFDNSGKPFVVETGPILSIPSPNQVYGKVLFKDESPAKDAVVFLQIKDNNKRGSTGCSQSFAGIVNEEGYWTLNLGGIRDDSFSSYFLWSKGEDVFEITVFTGPCNCFCYTVSSNSTRPIQTLYIEK</sequence>
<comment type="caution">
    <text evidence="1">The sequence shown here is derived from an EMBL/GenBank/DDBJ whole genome shotgun (WGS) entry which is preliminary data.</text>
</comment>
<proteinExistence type="predicted"/>
<accession>A0A1V6C4Z9</accession>
<dbReference type="AlphaFoldDB" id="A0A1V6C4Z9"/>
<dbReference type="InterPro" id="IPR008963">
    <property type="entry name" value="Purple_acid_Pase-like_N"/>
</dbReference>
<organism evidence="1">
    <name type="scientific">candidate division TA06 bacterium ADurb.Bin131</name>
    <dbReference type="NCBI Taxonomy" id="1852827"/>
    <lineage>
        <taxon>Bacteria</taxon>
        <taxon>Bacteria division TA06</taxon>
    </lineage>
</organism>
<reference evidence="1" key="1">
    <citation type="submission" date="2017-02" db="EMBL/GenBank/DDBJ databases">
        <title>Delving into the versatile metabolic prowess of the omnipresent phylum Bacteroidetes.</title>
        <authorList>
            <person name="Nobu M.K."/>
            <person name="Mei R."/>
            <person name="Narihiro T."/>
            <person name="Kuroda K."/>
            <person name="Liu W.-T."/>
        </authorList>
    </citation>
    <scope>NUCLEOTIDE SEQUENCE</scope>
    <source>
        <strain evidence="1">ADurb.Bin131</strain>
    </source>
</reference>
<name>A0A1V6C4Z9_UNCT6</name>
<protein>
    <recommendedName>
        <fullName evidence="2">Purple acid phosphatase N-terminal domain-containing protein</fullName>
    </recommendedName>
</protein>
<evidence type="ECO:0008006" key="2">
    <source>
        <dbReference type="Google" id="ProtNLM"/>
    </source>
</evidence>
<dbReference type="Gene3D" id="2.60.40.380">
    <property type="entry name" value="Purple acid phosphatase-like, N-terminal"/>
    <property type="match status" value="1"/>
</dbReference>
<gene>
    <name evidence="1" type="ORF">BWX89_01547</name>
</gene>
<dbReference type="SUPFAM" id="SSF49363">
    <property type="entry name" value="Purple acid phosphatase, N-terminal domain"/>
    <property type="match status" value="1"/>
</dbReference>
<evidence type="ECO:0000313" key="1">
    <source>
        <dbReference type="EMBL" id="OQB71987.1"/>
    </source>
</evidence>